<dbReference type="GO" id="GO:0016740">
    <property type="term" value="F:transferase activity"/>
    <property type="evidence" value="ECO:0007669"/>
    <property type="project" value="UniProtKB-KW"/>
</dbReference>
<evidence type="ECO:0000259" key="2">
    <source>
        <dbReference type="Pfam" id="PF00535"/>
    </source>
</evidence>
<name>A0A6N8HW80_9FIRM</name>
<comment type="caution">
    <text evidence="3">The sequence shown here is derived from an EMBL/GenBank/DDBJ whole genome shotgun (WGS) entry which is preliminary data.</text>
</comment>
<dbReference type="Pfam" id="PF00535">
    <property type="entry name" value="Glycos_transf_2"/>
    <property type="match status" value="1"/>
</dbReference>
<dbReference type="InterPro" id="IPR001173">
    <property type="entry name" value="Glyco_trans_2-like"/>
</dbReference>
<keyword evidence="3" id="KW-0808">Transferase</keyword>
<organism evidence="3 4">
    <name type="scientific">Caproicibacter fermentans</name>
    <dbReference type="NCBI Taxonomy" id="2576756"/>
    <lineage>
        <taxon>Bacteria</taxon>
        <taxon>Bacillati</taxon>
        <taxon>Bacillota</taxon>
        <taxon>Clostridia</taxon>
        <taxon>Eubacteriales</taxon>
        <taxon>Acutalibacteraceae</taxon>
        <taxon>Caproicibacter</taxon>
    </lineage>
</organism>
<reference evidence="3 4" key="1">
    <citation type="submission" date="2019-09" db="EMBL/GenBank/DDBJ databases">
        <title>Genome sequence of Clostridium sp. EA1.</title>
        <authorList>
            <person name="Poehlein A."/>
            <person name="Bengelsdorf F.R."/>
            <person name="Daniel R."/>
        </authorList>
    </citation>
    <scope>NUCLEOTIDE SEQUENCE [LARGE SCALE GENOMIC DNA]</scope>
    <source>
        <strain evidence="3 4">EA1</strain>
    </source>
</reference>
<dbReference type="PANTHER" id="PTHR43685">
    <property type="entry name" value="GLYCOSYLTRANSFERASE"/>
    <property type="match status" value="1"/>
</dbReference>
<evidence type="ECO:0000313" key="3">
    <source>
        <dbReference type="EMBL" id="MVB10061.1"/>
    </source>
</evidence>
<dbReference type="PANTHER" id="PTHR43685:SF2">
    <property type="entry name" value="GLYCOSYLTRANSFERASE 2-LIKE DOMAIN-CONTAINING PROTEIN"/>
    <property type="match status" value="1"/>
</dbReference>
<evidence type="ECO:0000256" key="1">
    <source>
        <dbReference type="SAM" id="Phobius"/>
    </source>
</evidence>
<proteinExistence type="predicted"/>
<sequence length="393" mass="44023">MTDSAKQFPLVTVAVVSYEQENDLYGCLDSVLMQDYPNLELLLCDDGSRSFDSAKIREYVDAHKRTNLQNFGLYHRSENGGTVFNCNAAVSNASGEIVKILAADDRLYAPDTISLIATQFREHPALILAGRGCCYLRDGTHTEQYYPTGNEILRMKGADPDEMLRLLCTRPWSCILAPAAAFRKDVFSETGLFDTSYRYLEDWPFWIKASAMGIPIHICEQVFVWYRFGGVSSLQEKSGAAATVQRTFLQECRQVLTREGIPRMKSTGGPWCVLQCRLSIDILHMREVRALDWAGWPRFRRFRYLLEHLPALLYQKILGAIGNSKYLPWKFALPFLLAGCLFAAIWAAFGPGVWKSLCGGAAIVCGAAAAGYFLANGILCAVNSWLRLKFDAK</sequence>
<dbReference type="SUPFAM" id="SSF53448">
    <property type="entry name" value="Nucleotide-diphospho-sugar transferases"/>
    <property type="match status" value="1"/>
</dbReference>
<dbReference type="Gene3D" id="3.90.550.10">
    <property type="entry name" value="Spore Coat Polysaccharide Biosynthesis Protein SpsA, Chain A"/>
    <property type="match status" value="1"/>
</dbReference>
<dbReference type="EMBL" id="VWXL01000018">
    <property type="protein sequence ID" value="MVB10061.1"/>
    <property type="molecule type" value="Genomic_DNA"/>
</dbReference>
<evidence type="ECO:0000313" key="4">
    <source>
        <dbReference type="Proteomes" id="UP000469440"/>
    </source>
</evidence>
<feature type="domain" description="Glycosyltransferase 2-like" evidence="2">
    <location>
        <begin position="12"/>
        <end position="188"/>
    </location>
</feature>
<keyword evidence="1" id="KW-1133">Transmembrane helix</keyword>
<keyword evidence="1" id="KW-0472">Membrane</keyword>
<dbReference type="AlphaFoldDB" id="A0A6N8HW80"/>
<feature type="transmembrane region" description="Helical" evidence="1">
    <location>
        <begin position="361"/>
        <end position="386"/>
    </location>
</feature>
<dbReference type="RefSeq" id="WP_156989825.1">
    <property type="nucleotide sequence ID" value="NZ_VWXL01000018.1"/>
</dbReference>
<dbReference type="OrthoDB" id="9802649at2"/>
<gene>
    <name evidence="3" type="ORF">CAFE_07340</name>
</gene>
<accession>A0A6N8HW80</accession>
<keyword evidence="4" id="KW-1185">Reference proteome</keyword>
<dbReference type="InterPro" id="IPR050834">
    <property type="entry name" value="Glycosyltransf_2"/>
</dbReference>
<protein>
    <submittedName>
        <fullName evidence="3">Glycosyl transferase family 2</fullName>
    </submittedName>
</protein>
<dbReference type="InterPro" id="IPR029044">
    <property type="entry name" value="Nucleotide-diphossugar_trans"/>
</dbReference>
<keyword evidence="1" id="KW-0812">Transmembrane</keyword>
<dbReference type="Proteomes" id="UP000469440">
    <property type="component" value="Unassembled WGS sequence"/>
</dbReference>
<feature type="transmembrane region" description="Helical" evidence="1">
    <location>
        <begin position="331"/>
        <end position="349"/>
    </location>
</feature>